<dbReference type="EMBL" id="GBRH01254905">
    <property type="protein sequence ID" value="JAD42990.1"/>
    <property type="molecule type" value="Transcribed_RNA"/>
</dbReference>
<organism evidence="1">
    <name type="scientific">Arundo donax</name>
    <name type="common">Giant reed</name>
    <name type="synonym">Donax arundinaceus</name>
    <dbReference type="NCBI Taxonomy" id="35708"/>
    <lineage>
        <taxon>Eukaryota</taxon>
        <taxon>Viridiplantae</taxon>
        <taxon>Streptophyta</taxon>
        <taxon>Embryophyta</taxon>
        <taxon>Tracheophyta</taxon>
        <taxon>Spermatophyta</taxon>
        <taxon>Magnoliopsida</taxon>
        <taxon>Liliopsida</taxon>
        <taxon>Poales</taxon>
        <taxon>Poaceae</taxon>
        <taxon>PACMAD clade</taxon>
        <taxon>Arundinoideae</taxon>
        <taxon>Arundineae</taxon>
        <taxon>Arundo</taxon>
    </lineage>
</organism>
<protein>
    <submittedName>
        <fullName evidence="1">Uncharacterized protein</fullName>
    </submittedName>
</protein>
<reference evidence="1" key="1">
    <citation type="submission" date="2014-09" db="EMBL/GenBank/DDBJ databases">
        <authorList>
            <person name="Magalhaes I.L.F."/>
            <person name="Oliveira U."/>
            <person name="Santos F.R."/>
            <person name="Vidigal T.H.D.A."/>
            <person name="Brescovit A.D."/>
            <person name="Santos A.J."/>
        </authorList>
    </citation>
    <scope>NUCLEOTIDE SEQUENCE</scope>
    <source>
        <tissue evidence="1">Shoot tissue taken approximately 20 cm above the soil surface</tissue>
    </source>
</reference>
<reference evidence="1" key="2">
    <citation type="journal article" date="2015" name="Data Brief">
        <title>Shoot transcriptome of the giant reed, Arundo donax.</title>
        <authorList>
            <person name="Barrero R.A."/>
            <person name="Guerrero F.D."/>
            <person name="Moolhuijzen P."/>
            <person name="Goolsby J.A."/>
            <person name="Tidwell J."/>
            <person name="Bellgard S.E."/>
            <person name="Bellgard M.I."/>
        </authorList>
    </citation>
    <scope>NUCLEOTIDE SEQUENCE</scope>
    <source>
        <tissue evidence="1">Shoot tissue taken approximately 20 cm above the soil surface</tissue>
    </source>
</reference>
<accession>A0A0A9A1U9</accession>
<name>A0A0A9A1U9_ARUDO</name>
<evidence type="ECO:0000313" key="1">
    <source>
        <dbReference type="EMBL" id="JAD42990.1"/>
    </source>
</evidence>
<proteinExistence type="predicted"/>
<dbReference type="AlphaFoldDB" id="A0A0A9A1U9"/>
<sequence length="27" mass="3189">MYPEKYKRPQNNIDMGCMGFWPPVAKS</sequence>